<protein>
    <recommendedName>
        <fullName evidence="3">Zn(2)-C6 fungal-type domain-containing protein</fullName>
    </recommendedName>
</protein>
<dbReference type="GO" id="GO:0000981">
    <property type="term" value="F:DNA-binding transcription factor activity, RNA polymerase II-specific"/>
    <property type="evidence" value="ECO:0007669"/>
    <property type="project" value="InterPro"/>
</dbReference>
<dbReference type="CDD" id="cd00067">
    <property type="entry name" value="GAL4"/>
    <property type="match status" value="1"/>
</dbReference>
<dbReference type="EMBL" id="JAELUR010000023">
    <property type="protein sequence ID" value="KAG7413143.1"/>
    <property type="molecule type" value="Genomic_DNA"/>
</dbReference>
<dbReference type="SMART" id="SM00066">
    <property type="entry name" value="GAL4"/>
    <property type="match status" value="1"/>
</dbReference>
<dbReference type="InterPro" id="IPR001138">
    <property type="entry name" value="Zn2Cys6_DnaBD"/>
</dbReference>
<reference evidence="4" key="1">
    <citation type="submission" date="2021-04" db="EMBL/GenBank/DDBJ databases">
        <title>First draft genome resource for Brassicaceae pathogens Fusarium oxysporum f. sp. raphani and Fusarium oxysporum f. sp. rapae.</title>
        <authorList>
            <person name="Asai S."/>
        </authorList>
    </citation>
    <scope>NUCLEOTIDE SEQUENCE</scope>
    <source>
        <strain evidence="4">Tf1262</strain>
    </source>
</reference>
<dbReference type="Proteomes" id="UP000693942">
    <property type="component" value="Unassembled WGS sequence"/>
</dbReference>
<dbReference type="GO" id="GO:0008270">
    <property type="term" value="F:zinc ion binding"/>
    <property type="evidence" value="ECO:0007669"/>
    <property type="project" value="InterPro"/>
</dbReference>
<dbReference type="PROSITE" id="PS50048">
    <property type="entry name" value="ZN2_CY6_FUNGAL_2"/>
    <property type="match status" value="1"/>
</dbReference>
<evidence type="ECO:0000313" key="4">
    <source>
        <dbReference type="EMBL" id="KAG7413143.1"/>
    </source>
</evidence>
<dbReference type="PROSITE" id="PS00463">
    <property type="entry name" value="ZN2_CY6_FUNGAL_1"/>
    <property type="match status" value="1"/>
</dbReference>
<feature type="domain" description="Zn(2)-C6 fungal-type" evidence="3">
    <location>
        <begin position="14"/>
        <end position="47"/>
    </location>
</feature>
<sequence length="314" mass="35171">MGASAPHPSQRRFSCDVCRKSKSRCQRIRPTDEKCARCSMLGVKCEIGQQKVPGRPRRKQAAKGSPPAVQHLPISTPDRAVSPNTLPQNATLIDDWSPFVWTGILSPKPSPPKMPTTMMQDVNAASWIMGYTDVFDQSQTSWNTGGDLEYTNTPLYSGLDTITNLYPIGISPNPSVAHETFFPLTNCLTTHHPQRPDPGEFMSDLSTINLGLHVRLEAIKKNKASLDLDIIIYQHGPLFIDNITLAEYIIKVGQEFLFILTKLYNTRHCPELLHDSQPMELICPCHLSSELRKQSKNLLYRHDSYTVQSSANNT</sequence>
<dbReference type="Pfam" id="PF00172">
    <property type="entry name" value="Zn_clus"/>
    <property type="match status" value="1"/>
</dbReference>
<accession>A0A8J5P1R1</accession>
<dbReference type="AlphaFoldDB" id="A0A8J5P1R1"/>
<comment type="caution">
    <text evidence="4">The sequence shown here is derived from an EMBL/GenBank/DDBJ whole genome shotgun (WGS) entry which is preliminary data.</text>
</comment>
<proteinExistence type="predicted"/>
<evidence type="ECO:0000259" key="3">
    <source>
        <dbReference type="PROSITE" id="PS50048"/>
    </source>
</evidence>
<feature type="region of interest" description="Disordered" evidence="2">
    <location>
        <begin position="49"/>
        <end position="82"/>
    </location>
</feature>
<gene>
    <name evidence="4" type="ORF">Forpi1262_v017160</name>
</gene>
<organism evidence="4 5">
    <name type="scientific">Fusarium oxysporum f. sp. raphani</name>
    <dbReference type="NCBI Taxonomy" id="96318"/>
    <lineage>
        <taxon>Eukaryota</taxon>
        <taxon>Fungi</taxon>
        <taxon>Dikarya</taxon>
        <taxon>Ascomycota</taxon>
        <taxon>Pezizomycotina</taxon>
        <taxon>Sordariomycetes</taxon>
        <taxon>Hypocreomycetidae</taxon>
        <taxon>Hypocreales</taxon>
        <taxon>Nectriaceae</taxon>
        <taxon>Fusarium</taxon>
        <taxon>Fusarium oxysporum species complex</taxon>
    </lineage>
</organism>
<evidence type="ECO:0000256" key="1">
    <source>
        <dbReference type="ARBA" id="ARBA00023242"/>
    </source>
</evidence>
<evidence type="ECO:0000313" key="5">
    <source>
        <dbReference type="Proteomes" id="UP000693942"/>
    </source>
</evidence>
<name>A0A8J5P1R1_FUSOX</name>
<keyword evidence="1" id="KW-0539">Nucleus</keyword>
<evidence type="ECO:0000256" key="2">
    <source>
        <dbReference type="SAM" id="MobiDB-lite"/>
    </source>
</evidence>